<proteinExistence type="predicted"/>
<evidence type="ECO:0000259" key="1">
    <source>
        <dbReference type="Pfam" id="PF01266"/>
    </source>
</evidence>
<comment type="caution">
    <text evidence="2">The sequence shown here is derived from an EMBL/GenBank/DDBJ whole genome shotgun (WGS) entry which is preliminary data.</text>
</comment>
<dbReference type="InterPro" id="IPR036188">
    <property type="entry name" value="FAD/NAD-bd_sf"/>
</dbReference>
<dbReference type="SUPFAM" id="SSF51905">
    <property type="entry name" value="FAD/NAD(P)-binding domain"/>
    <property type="match status" value="1"/>
</dbReference>
<name>A0ABP9EWT4_9ACTN</name>
<protein>
    <recommendedName>
        <fullName evidence="1">FAD dependent oxidoreductase domain-containing protein</fullName>
    </recommendedName>
</protein>
<dbReference type="Proteomes" id="UP001501521">
    <property type="component" value="Unassembled WGS sequence"/>
</dbReference>
<dbReference type="Gene3D" id="3.30.9.10">
    <property type="entry name" value="D-Amino Acid Oxidase, subunit A, domain 2"/>
    <property type="match status" value="1"/>
</dbReference>
<dbReference type="Gene3D" id="3.50.50.60">
    <property type="entry name" value="FAD/NAD(P)-binding domain"/>
    <property type="match status" value="1"/>
</dbReference>
<dbReference type="InterPro" id="IPR006076">
    <property type="entry name" value="FAD-dep_OxRdtase"/>
</dbReference>
<evidence type="ECO:0000313" key="3">
    <source>
        <dbReference type="Proteomes" id="UP001501521"/>
    </source>
</evidence>
<feature type="domain" description="FAD dependent oxidoreductase" evidence="1">
    <location>
        <begin position="4"/>
        <end position="330"/>
    </location>
</feature>
<keyword evidence="3" id="KW-1185">Reference proteome</keyword>
<dbReference type="Pfam" id="PF01266">
    <property type="entry name" value="DAO"/>
    <property type="match status" value="1"/>
</dbReference>
<sequence length="358" mass="37391">MAHDVVVLGATVAGLTVARLLASEGFGVVVLDPNTEGISAAIGHGVAAIGHASTVANMAHFYGLAAAREHTRRNIAGLAQINSVLPDAQRLQMRDNSLPGGDEGETLQLAELYRGEGGKADVLVAPDAIALMTEVLVVDPAAYAVELRRAAVAAGANVVHGVTVTHLTRRDGATRIYFRNNMAWVHDMGHVTGMAVIDTLGVSPWGRVARIGPAEYVPVLRCTPAEPVTEVSLHARPDVWMVRPTGDTALLLGQKTTLNGVADASRALEAWAVANLGATDLEHSRLAIDPSDHGRPVVGASAIPGGFYARGNGRGELMNGTASGHYLARLLAGHQKSGNALPPISKLRAFGSRVLRSL</sequence>
<organism evidence="2 3">
    <name type="scientific">Tessaracoccus lubricantis</name>
    <dbReference type="NCBI Taxonomy" id="545543"/>
    <lineage>
        <taxon>Bacteria</taxon>
        <taxon>Bacillati</taxon>
        <taxon>Actinomycetota</taxon>
        <taxon>Actinomycetes</taxon>
        <taxon>Propionibacteriales</taxon>
        <taxon>Propionibacteriaceae</taxon>
        <taxon>Tessaracoccus</taxon>
    </lineage>
</organism>
<dbReference type="EMBL" id="BAABLV010000005">
    <property type="protein sequence ID" value="GAA4889299.1"/>
    <property type="molecule type" value="Genomic_DNA"/>
</dbReference>
<evidence type="ECO:0000313" key="2">
    <source>
        <dbReference type="EMBL" id="GAA4889299.1"/>
    </source>
</evidence>
<accession>A0ABP9EWT4</accession>
<gene>
    <name evidence="2" type="ORF">GCM10025789_02110</name>
</gene>
<reference evidence="3" key="1">
    <citation type="journal article" date="2019" name="Int. J. Syst. Evol. Microbiol.">
        <title>The Global Catalogue of Microorganisms (GCM) 10K type strain sequencing project: providing services to taxonomists for standard genome sequencing and annotation.</title>
        <authorList>
            <consortium name="The Broad Institute Genomics Platform"/>
            <consortium name="The Broad Institute Genome Sequencing Center for Infectious Disease"/>
            <person name="Wu L."/>
            <person name="Ma J."/>
        </authorList>
    </citation>
    <scope>NUCLEOTIDE SEQUENCE [LARGE SCALE GENOMIC DNA]</scope>
    <source>
        <strain evidence="3">JCM 19125</strain>
    </source>
</reference>
<dbReference type="RefSeq" id="WP_345577678.1">
    <property type="nucleotide sequence ID" value="NZ_BAABLV010000005.1"/>
</dbReference>